<sequence>MMMHLGPFVWKHHMIGALAEKGIEAVHSKLAVEMDRHKRCAKEKIRNSLKWLAIDVLMSDKNRFTEKQ</sequence>
<dbReference type="Proteomes" id="UP000887540">
    <property type="component" value="Unplaced"/>
</dbReference>
<evidence type="ECO:0000313" key="1">
    <source>
        <dbReference type="Proteomes" id="UP000887540"/>
    </source>
</evidence>
<dbReference type="WBParaSite" id="ACRNAN_scaffold12728.g17042.t1">
    <property type="protein sequence ID" value="ACRNAN_scaffold12728.g17042.t1"/>
    <property type="gene ID" value="ACRNAN_scaffold12728.g17042"/>
</dbReference>
<dbReference type="AlphaFoldDB" id="A0A914CNI7"/>
<keyword evidence="1" id="KW-1185">Reference proteome</keyword>
<evidence type="ECO:0000313" key="2">
    <source>
        <dbReference type="WBParaSite" id="ACRNAN_scaffold12728.g17042.t1"/>
    </source>
</evidence>
<accession>A0A914CNI7</accession>
<name>A0A914CNI7_9BILA</name>
<protein>
    <submittedName>
        <fullName evidence="2">Uncharacterized protein</fullName>
    </submittedName>
</protein>
<reference evidence="2" key="1">
    <citation type="submission" date="2022-11" db="UniProtKB">
        <authorList>
            <consortium name="WormBaseParasite"/>
        </authorList>
    </citation>
    <scope>IDENTIFICATION</scope>
</reference>
<organism evidence="1 2">
    <name type="scientific">Acrobeloides nanus</name>
    <dbReference type="NCBI Taxonomy" id="290746"/>
    <lineage>
        <taxon>Eukaryota</taxon>
        <taxon>Metazoa</taxon>
        <taxon>Ecdysozoa</taxon>
        <taxon>Nematoda</taxon>
        <taxon>Chromadorea</taxon>
        <taxon>Rhabditida</taxon>
        <taxon>Tylenchina</taxon>
        <taxon>Cephalobomorpha</taxon>
        <taxon>Cephaloboidea</taxon>
        <taxon>Cephalobidae</taxon>
        <taxon>Acrobeloides</taxon>
    </lineage>
</organism>
<proteinExistence type="predicted"/>